<name>A0ABT8N401_9BACL</name>
<dbReference type="EMBL" id="JAUJWV010000001">
    <property type="protein sequence ID" value="MDN7242300.1"/>
    <property type="molecule type" value="Genomic_DNA"/>
</dbReference>
<dbReference type="Gene3D" id="2.40.340.10">
    <property type="entry name" value="MoeA, C-terminal, domain IV"/>
    <property type="match status" value="1"/>
</dbReference>
<evidence type="ECO:0000256" key="5">
    <source>
        <dbReference type="ARBA" id="ARBA00021108"/>
    </source>
</evidence>
<gene>
    <name evidence="11" type="ORF">QWY14_10845</name>
</gene>
<keyword evidence="9" id="KW-0460">Magnesium</keyword>
<evidence type="ECO:0000256" key="1">
    <source>
        <dbReference type="ARBA" id="ARBA00002901"/>
    </source>
</evidence>
<comment type="caution">
    <text evidence="11">The sequence shown here is derived from an EMBL/GenBank/DDBJ whole genome shotgun (WGS) entry which is preliminary data.</text>
</comment>
<protein>
    <recommendedName>
        <fullName evidence="5 9">Molybdopterin molybdenumtransferase</fullName>
        <ecNumber evidence="4 9">2.10.1.1</ecNumber>
    </recommendedName>
</protein>
<dbReference type="SUPFAM" id="SSF53218">
    <property type="entry name" value="Molybdenum cofactor biosynthesis proteins"/>
    <property type="match status" value="1"/>
</dbReference>
<comment type="function">
    <text evidence="1 9">Catalyzes the insertion of molybdate into adenylated molybdopterin with the concomitant release of AMP.</text>
</comment>
<evidence type="ECO:0000256" key="3">
    <source>
        <dbReference type="ARBA" id="ARBA00010763"/>
    </source>
</evidence>
<accession>A0ABT8N401</accession>
<dbReference type="InterPro" id="IPR036135">
    <property type="entry name" value="MoeA_linker/N_sf"/>
</dbReference>
<dbReference type="InterPro" id="IPR005110">
    <property type="entry name" value="MoeA_linker/N"/>
</dbReference>
<dbReference type="PANTHER" id="PTHR10192:SF5">
    <property type="entry name" value="GEPHYRIN"/>
    <property type="match status" value="1"/>
</dbReference>
<comment type="cofactor">
    <cofactor evidence="9">
        <name>Mg(2+)</name>
        <dbReference type="ChEBI" id="CHEBI:18420"/>
    </cofactor>
</comment>
<keyword evidence="9" id="KW-0479">Metal-binding</keyword>
<evidence type="ECO:0000256" key="6">
    <source>
        <dbReference type="ARBA" id="ARBA00022505"/>
    </source>
</evidence>
<feature type="domain" description="MoaB/Mog" evidence="10">
    <location>
        <begin position="185"/>
        <end position="323"/>
    </location>
</feature>
<dbReference type="Pfam" id="PF03453">
    <property type="entry name" value="MoeA_N"/>
    <property type="match status" value="1"/>
</dbReference>
<dbReference type="Gene3D" id="3.40.980.10">
    <property type="entry name" value="MoaB/Mog-like domain"/>
    <property type="match status" value="1"/>
</dbReference>
<dbReference type="InterPro" id="IPR001453">
    <property type="entry name" value="MoaB/Mog_dom"/>
</dbReference>
<evidence type="ECO:0000256" key="9">
    <source>
        <dbReference type="RuleBase" id="RU365090"/>
    </source>
</evidence>
<comment type="pathway">
    <text evidence="2 9">Cofactor biosynthesis; molybdopterin biosynthesis.</text>
</comment>
<dbReference type="Gene3D" id="3.90.105.10">
    <property type="entry name" value="Molybdopterin biosynthesis moea protein, domain 2"/>
    <property type="match status" value="1"/>
</dbReference>
<evidence type="ECO:0000256" key="4">
    <source>
        <dbReference type="ARBA" id="ARBA00013269"/>
    </source>
</evidence>
<comment type="catalytic activity">
    <reaction evidence="8">
        <text>adenylyl-molybdopterin + molybdate = Mo-molybdopterin + AMP + H(+)</text>
        <dbReference type="Rhea" id="RHEA:35047"/>
        <dbReference type="ChEBI" id="CHEBI:15378"/>
        <dbReference type="ChEBI" id="CHEBI:36264"/>
        <dbReference type="ChEBI" id="CHEBI:62727"/>
        <dbReference type="ChEBI" id="CHEBI:71302"/>
        <dbReference type="ChEBI" id="CHEBI:456215"/>
        <dbReference type="EC" id="2.10.1.1"/>
    </reaction>
</comment>
<dbReference type="RefSeq" id="WP_301724129.1">
    <property type="nucleotide sequence ID" value="NZ_JAUJWV010000001.1"/>
</dbReference>
<organism evidence="11 12">
    <name type="scientific">Planococcus shixiaomingii</name>
    <dbReference type="NCBI Taxonomy" id="3058393"/>
    <lineage>
        <taxon>Bacteria</taxon>
        <taxon>Bacillati</taxon>
        <taxon>Bacillota</taxon>
        <taxon>Bacilli</taxon>
        <taxon>Bacillales</taxon>
        <taxon>Caryophanaceae</taxon>
        <taxon>Planococcus</taxon>
    </lineage>
</organism>
<dbReference type="PANTHER" id="PTHR10192">
    <property type="entry name" value="MOLYBDOPTERIN BIOSYNTHESIS PROTEIN"/>
    <property type="match status" value="1"/>
</dbReference>
<keyword evidence="7 9" id="KW-0501">Molybdenum cofactor biosynthesis</keyword>
<evidence type="ECO:0000313" key="11">
    <source>
        <dbReference type="EMBL" id="MDN7242300.1"/>
    </source>
</evidence>
<proteinExistence type="inferred from homology"/>
<keyword evidence="6 9" id="KW-0500">Molybdenum</keyword>
<sequence length="414" mass="43943">MVEHRKPIPVTEAVERVINKAQALGIESVALHDSYGRILAEPIKASHDVPPFNRSPYDGFAIRSADSAGASGDTRVQFEVIDHIGAGAVSGKTVEKQQAVRIMTGAPLPAGTDAVVMFEQTVDSGETFTIRKPFEPLENVSLQGEDMKEGDAVIESGSFIHPGTIAVLATFGYAQVEVAKRPVVGILSTGTELLDVSEPLVPGKIRNSNGPMIAAQLARMGIGCKTYGMSADELDESFNIVKQASEETDVLITTGGVSVGDFDFLPAIYERLEAEVLFNKVAMRPGSVTTVAVANGKFLFGLSGNPSACFTGFELLVRPAILKMMGADKLYLPRTRAVLAEDFTKANPFTRFIRASYDGSSIRPAGFNMSNAVSSIARGNALIVLPGGTRGYQAGASVDVLLLGVEEGASEWTL</sequence>
<dbReference type="InterPro" id="IPR038987">
    <property type="entry name" value="MoeA-like"/>
</dbReference>
<dbReference type="EC" id="2.10.1.1" evidence="4 9"/>
<evidence type="ECO:0000313" key="12">
    <source>
        <dbReference type="Proteomes" id="UP001172055"/>
    </source>
</evidence>
<dbReference type="InterPro" id="IPR036688">
    <property type="entry name" value="MoeA_C_domain_IV_sf"/>
</dbReference>
<reference evidence="11 12" key="1">
    <citation type="submission" date="2023-06" db="EMBL/GenBank/DDBJ databases">
        <title>Novel species in genus Planococcus.</title>
        <authorList>
            <person name="Ning S."/>
        </authorList>
    </citation>
    <scope>NUCLEOTIDE SEQUENCE [LARGE SCALE GENOMIC DNA]</scope>
    <source>
        <strain evidence="11 12">N028</strain>
    </source>
</reference>
<dbReference type="InterPro" id="IPR036425">
    <property type="entry name" value="MoaB/Mog-like_dom_sf"/>
</dbReference>
<dbReference type="InterPro" id="IPR005111">
    <property type="entry name" value="MoeA_C_domain_IV"/>
</dbReference>
<comment type="similarity">
    <text evidence="3 9">Belongs to the MoeA family.</text>
</comment>
<dbReference type="SUPFAM" id="SSF63867">
    <property type="entry name" value="MoeA C-terminal domain-like"/>
    <property type="match status" value="1"/>
</dbReference>
<dbReference type="SUPFAM" id="SSF63882">
    <property type="entry name" value="MoeA N-terminal region -like"/>
    <property type="match status" value="1"/>
</dbReference>
<keyword evidence="12" id="KW-1185">Reference proteome</keyword>
<dbReference type="SMART" id="SM00852">
    <property type="entry name" value="MoCF_biosynth"/>
    <property type="match status" value="1"/>
</dbReference>
<dbReference type="CDD" id="cd00887">
    <property type="entry name" value="MoeA"/>
    <property type="match status" value="1"/>
</dbReference>
<dbReference type="Gene3D" id="2.170.190.11">
    <property type="entry name" value="Molybdopterin biosynthesis moea protein, domain 3"/>
    <property type="match status" value="1"/>
</dbReference>
<dbReference type="Proteomes" id="UP001172055">
    <property type="component" value="Unassembled WGS sequence"/>
</dbReference>
<dbReference type="Pfam" id="PF03454">
    <property type="entry name" value="MoeA_C"/>
    <property type="match status" value="1"/>
</dbReference>
<keyword evidence="9" id="KW-0808">Transferase</keyword>
<dbReference type="NCBIfam" id="TIGR00177">
    <property type="entry name" value="molyb_syn"/>
    <property type="match status" value="1"/>
</dbReference>
<dbReference type="NCBIfam" id="NF045515">
    <property type="entry name" value="Glp_gephyrin"/>
    <property type="match status" value="1"/>
</dbReference>
<evidence type="ECO:0000256" key="8">
    <source>
        <dbReference type="ARBA" id="ARBA00047317"/>
    </source>
</evidence>
<evidence type="ECO:0000256" key="2">
    <source>
        <dbReference type="ARBA" id="ARBA00005046"/>
    </source>
</evidence>
<dbReference type="Pfam" id="PF00994">
    <property type="entry name" value="MoCF_biosynth"/>
    <property type="match status" value="1"/>
</dbReference>
<evidence type="ECO:0000259" key="10">
    <source>
        <dbReference type="SMART" id="SM00852"/>
    </source>
</evidence>
<evidence type="ECO:0000256" key="7">
    <source>
        <dbReference type="ARBA" id="ARBA00023150"/>
    </source>
</evidence>